<dbReference type="RefSeq" id="WP_091591068.1">
    <property type="nucleotide sequence ID" value="NZ_JBHRWG010000005.1"/>
</dbReference>
<dbReference type="InterPro" id="IPR036388">
    <property type="entry name" value="WH-like_DNA-bd_sf"/>
</dbReference>
<keyword evidence="1" id="KW-0805">Transcription regulation</keyword>
<keyword evidence="6" id="KW-1185">Reference proteome</keyword>
<protein>
    <submittedName>
        <fullName evidence="5">DNA-binding transcriptional regulator, ArsR family</fullName>
    </submittedName>
</protein>
<dbReference type="InterPro" id="IPR001845">
    <property type="entry name" value="HTH_ArsR_DNA-bd_dom"/>
</dbReference>
<dbReference type="SMART" id="SM00418">
    <property type="entry name" value="HTH_ARSR"/>
    <property type="match status" value="1"/>
</dbReference>
<evidence type="ECO:0000259" key="4">
    <source>
        <dbReference type="SMART" id="SM00418"/>
    </source>
</evidence>
<feature type="domain" description="HTH arsR-type" evidence="4">
    <location>
        <begin position="251"/>
        <end position="319"/>
    </location>
</feature>
<dbReference type="PANTHER" id="PTHR43132:SF8">
    <property type="entry name" value="HTH-TYPE TRANSCRIPTIONAL REGULATOR KMTR"/>
    <property type="match status" value="1"/>
</dbReference>
<dbReference type="CDD" id="cd00090">
    <property type="entry name" value="HTH_ARSR"/>
    <property type="match status" value="1"/>
</dbReference>
<dbReference type="EMBL" id="LT598496">
    <property type="protein sequence ID" value="SBV27377.1"/>
    <property type="molecule type" value="Genomic_DNA"/>
</dbReference>
<name>A0A1C3N480_9ACTN</name>
<dbReference type="InterPro" id="IPR036390">
    <property type="entry name" value="WH_DNA-bd_sf"/>
</dbReference>
<organism evidence="5 6">
    <name type="scientific">Micromonospora krabiensis</name>
    <dbReference type="NCBI Taxonomy" id="307121"/>
    <lineage>
        <taxon>Bacteria</taxon>
        <taxon>Bacillati</taxon>
        <taxon>Actinomycetota</taxon>
        <taxon>Actinomycetes</taxon>
        <taxon>Micromonosporales</taxon>
        <taxon>Micromonosporaceae</taxon>
        <taxon>Micromonospora</taxon>
    </lineage>
</organism>
<dbReference type="STRING" id="307121.GA0070620_2891"/>
<evidence type="ECO:0000313" key="6">
    <source>
        <dbReference type="Proteomes" id="UP000199393"/>
    </source>
</evidence>
<dbReference type="Gene3D" id="1.10.10.10">
    <property type="entry name" value="Winged helix-like DNA-binding domain superfamily/Winged helix DNA-binding domain"/>
    <property type="match status" value="1"/>
</dbReference>
<keyword evidence="3" id="KW-0804">Transcription</keyword>
<reference evidence="6" key="1">
    <citation type="submission" date="2016-06" db="EMBL/GenBank/DDBJ databases">
        <authorList>
            <person name="Varghese N."/>
        </authorList>
    </citation>
    <scope>NUCLEOTIDE SEQUENCE [LARGE SCALE GENOMIC DNA]</scope>
    <source>
        <strain evidence="6">DSM 45344</strain>
    </source>
</reference>
<evidence type="ECO:0000256" key="3">
    <source>
        <dbReference type="ARBA" id="ARBA00023163"/>
    </source>
</evidence>
<sequence>MLTLHLNATDLSRTTVRSAPSVLIELAAAGQRLFQATVPEHLAQWRARTRAALRPAMRPYLDLCRLAWWLPDFVTPPGLGSDFRTSLDEVAATPVERLAAELRPRLDAGDLPARVGPLASGEAAARRELLAAMTAFHAVAVAPYWSTVGAAVQTDRAVRGHALVDAGIDRVLRDLSPHLSWRSAGSTYQLSYECAFGTELDVVPDGRGVTLVPAYFLPHPCVLDDPAGPLVLAYPIRPSRRELTTARPLADLLGRTRAAVLGVIADGPSTSQVARALGISVASASQHASTLRAAGLVTSHRNGVAVLHALTPLGAQLLRAGRVSPR</sequence>
<dbReference type="GO" id="GO:0003677">
    <property type="term" value="F:DNA binding"/>
    <property type="evidence" value="ECO:0007669"/>
    <property type="project" value="UniProtKB-KW"/>
</dbReference>
<evidence type="ECO:0000313" key="5">
    <source>
        <dbReference type="EMBL" id="SBV27377.1"/>
    </source>
</evidence>
<dbReference type="OrthoDB" id="3808065at2"/>
<gene>
    <name evidence="5" type="ORF">GA0070620_2891</name>
</gene>
<dbReference type="Pfam" id="PF12840">
    <property type="entry name" value="HTH_20"/>
    <property type="match status" value="1"/>
</dbReference>
<dbReference type="InterPro" id="IPR011991">
    <property type="entry name" value="ArsR-like_HTH"/>
</dbReference>
<keyword evidence="2 5" id="KW-0238">DNA-binding</keyword>
<evidence type="ECO:0000256" key="2">
    <source>
        <dbReference type="ARBA" id="ARBA00023125"/>
    </source>
</evidence>
<dbReference type="GO" id="GO:0003700">
    <property type="term" value="F:DNA-binding transcription factor activity"/>
    <property type="evidence" value="ECO:0007669"/>
    <property type="project" value="InterPro"/>
</dbReference>
<dbReference type="PATRIC" id="fig|307121.4.peg.2959"/>
<dbReference type="Proteomes" id="UP000199393">
    <property type="component" value="Chromosome I"/>
</dbReference>
<evidence type="ECO:0000256" key="1">
    <source>
        <dbReference type="ARBA" id="ARBA00023015"/>
    </source>
</evidence>
<dbReference type="PANTHER" id="PTHR43132">
    <property type="entry name" value="ARSENICAL RESISTANCE OPERON REPRESSOR ARSR-RELATED"/>
    <property type="match status" value="1"/>
</dbReference>
<dbReference type="SUPFAM" id="SSF46785">
    <property type="entry name" value="Winged helix' DNA-binding domain"/>
    <property type="match status" value="1"/>
</dbReference>
<accession>A0A1C3N480</accession>
<dbReference type="AlphaFoldDB" id="A0A1C3N480"/>
<proteinExistence type="predicted"/>
<dbReference type="InterPro" id="IPR051011">
    <property type="entry name" value="Metal_resp_trans_reg"/>
</dbReference>